<evidence type="ECO:0000313" key="2">
    <source>
        <dbReference type="Proteomes" id="UP001154252"/>
    </source>
</evidence>
<dbReference type="OrthoDB" id="5412996at2759"/>
<keyword evidence="2" id="KW-1185">Reference proteome</keyword>
<organism evidence="1 2">
    <name type="scientific">Penicillium egyptiacum</name>
    <dbReference type="NCBI Taxonomy" id="1303716"/>
    <lineage>
        <taxon>Eukaryota</taxon>
        <taxon>Fungi</taxon>
        <taxon>Dikarya</taxon>
        <taxon>Ascomycota</taxon>
        <taxon>Pezizomycotina</taxon>
        <taxon>Eurotiomycetes</taxon>
        <taxon>Eurotiomycetidae</taxon>
        <taxon>Eurotiales</taxon>
        <taxon>Aspergillaceae</taxon>
        <taxon>Penicillium</taxon>
    </lineage>
</organism>
<dbReference type="Proteomes" id="UP001154252">
    <property type="component" value="Unassembled WGS sequence"/>
</dbReference>
<dbReference type="EMBL" id="CAJVRC010000902">
    <property type="protein sequence ID" value="CAG8909598.1"/>
    <property type="molecule type" value="Genomic_DNA"/>
</dbReference>
<reference evidence="1" key="1">
    <citation type="submission" date="2021-07" db="EMBL/GenBank/DDBJ databases">
        <authorList>
            <person name="Branca A.L. A."/>
        </authorList>
    </citation>
    <scope>NUCLEOTIDE SEQUENCE</scope>
</reference>
<name>A0A9W4KLB0_9EURO</name>
<evidence type="ECO:0000313" key="1">
    <source>
        <dbReference type="EMBL" id="CAG8909598.1"/>
    </source>
</evidence>
<protein>
    <submittedName>
        <fullName evidence="1">Uncharacterized protein</fullName>
    </submittedName>
</protein>
<comment type="caution">
    <text evidence="1">The sequence shown here is derived from an EMBL/GenBank/DDBJ whole genome shotgun (WGS) entry which is preliminary data.</text>
</comment>
<proteinExistence type="predicted"/>
<gene>
    <name evidence="1" type="ORF">PEGY_LOCUS10394</name>
</gene>
<accession>A0A9W4KLB0</accession>
<dbReference type="AlphaFoldDB" id="A0A9W4KLB0"/>
<sequence length="149" mass="17431">MTSGILKEARHPNLPIATFKCLAIFKRVLEEEESKMIGDQKKELSELVKWSEDSGAMWLHMLLSSGFFDSPSFPCMQLRRHKGADWWDERLIEYEDTEEVETFVANKLHDLEAYDKIKDKVEHYKALMDNKEMELDTFIRTVSALLDSN</sequence>